<proteinExistence type="predicted"/>
<dbReference type="AlphaFoldDB" id="A0AAV2CGH8"/>
<dbReference type="InterPro" id="IPR052929">
    <property type="entry name" value="RNase_H-like_EbsB-rel"/>
</dbReference>
<dbReference type="GO" id="GO:0004523">
    <property type="term" value="F:RNA-DNA hybrid ribonuclease activity"/>
    <property type="evidence" value="ECO:0007669"/>
    <property type="project" value="InterPro"/>
</dbReference>
<dbReference type="EMBL" id="OZ034813">
    <property type="protein sequence ID" value="CAL1354845.1"/>
    <property type="molecule type" value="Genomic_DNA"/>
</dbReference>
<dbReference type="InterPro" id="IPR036397">
    <property type="entry name" value="RNaseH_sf"/>
</dbReference>
<dbReference type="InterPro" id="IPR002156">
    <property type="entry name" value="RNaseH_domain"/>
</dbReference>
<dbReference type="Proteomes" id="UP001497516">
    <property type="component" value="Chromosome 1"/>
</dbReference>
<dbReference type="Pfam" id="PF13456">
    <property type="entry name" value="RVT_3"/>
    <property type="match status" value="1"/>
</dbReference>
<dbReference type="Gene3D" id="3.30.420.10">
    <property type="entry name" value="Ribonuclease H-like superfamily/Ribonuclease H"/>
    <property type="match status" value="1"/>
</dbReference>
<sequence>MIDDPMVVELLDLREAVLWCISHGFTDMRFEGDAKVVIDKILGADTSDSRMGAILEEIVQFVASSPGFSVRFVGRHSNRVAHLVARKALFLYPTTSRLFDFQSWLNSRM</sequence>
<gene>
    <name evidence="2" type="ORF">LTRI10_LOCUS2632</name>
</gene>
<dbReference type="PANTHER" id="PTHR47074:SF11">
    <property type="entry name" value="REVERSE TRANSCRIPTASE-LIKE PROTEIN"/>
    <property type="match status" value="1"/>
</dbReference>
<reference evidence="2 3" key="1">
    <citation type="submission" date="2024-04" db="EMBL/GenBank/DDBJ databases">
        <authorList>
            <person name="Fracassetti M."/>
        </authorList>
    </citation>
    <scope>NUCLEOTIDE SEQUENCE [LARGE SCALE GENOMIC DNA]</scope>
</reference>
<name>A0AAV2CGH8_9ROSI</name>
<evidence type="ECO:0000259" key="1">
    <source>
        <dbReference type="Pfam" id="PF13456"/>
    </source>
</evidence>
<protein>
    <recommendedName>
        <fullName evidence="1">RNase H type-1 domain-containing protein</fullName>
    </recommendedName>
</protein>
<accession>A0AAV2CGH8</accession>
<dbReference type="GO" id="GO:0003676">
    <property type="term" value="F:nucleic acid binding"/>
    <property type="evidence" value="ECO:0007669"/>
    <property type="project" value="InterPro"/>
</dbReference>
<organism evidence="2 3">
    <name type="scientific">Linum trigynum</name>
    <dbReference type="NCBI Taxonomy" id="586398"/>
    <lineage>
        <taxon>Eukaryota</taxon>
        <taxon>Viridiplantae</taxon>
        <taxon>Streptophyta</taxon>
        <taxon>Embryophyta</taxon>
        <taxon>Tracheophyta</taxon>
        <taxon>Spermatophyta</taxon>
        <taxon>Magnoliopsida</taxon>
        <taxon>eudicotyledons</taxon>
        <taxon>Gunneridae</taxon>
        <taxon>Pentapetalae</taxon>
        <taxon>rosids</taxon>
        <taxon>fabids</taxon>
        <taxon>Malpighiales</taxon>
        <taxon>Linaceae</taxon>
        <taxon>Linum</taxon>
    </lineage>
</organism>
<evidence type="ECO:0000313" key="2">
    <source>
        <dbReference type="EMBL" id="CAL1354845.1"/>
    </source>
</evidence>
<evidence type="ECO:0000313" key="3">
    <source>
        <dbReference type="Proteomes" id="UP001497516"/>
    </source>
</evidence>
<keyword evidence="3" id="KW-1185">Reference proteome</keyword>
<feature type="domain" description="RNase H type-1" evidence="1">
    <location>
        <begin position="4"/>
        <end position="88"/>
    </location>
</feature>
<dbReference type="PANTHER" id="PTHR47074">
    <property type="entry name" value="BNAC02G40300D PROTEIN"/>
    <property type="match status" value="1"/>
</dbReference>